<name>A0AC60P2H8_IXOPE</name>
<evidence type="ECO:0000313" key="1">
    <source>
        <dbReference type="EMBL" id="KAG0413526.1"/>
    </source>
</evidence>
<accession>A0AC60P2H8</accession>
<organism evidence="1 2">
    <name type="scientific">Ixodes persulcatus</name>
    <name type="common">Taiga tick</name>
    <dbReference type="NCBI Taxonomy" id="34615"/>
    <lineage>
        <taxon>Eukaryota</taxon>
        <taxon>Metazoa</taxon>
        <taxon>Ecdysozoa</taxon>
        <taxon>Arthropoda</taxon>
        <taxon>Chelicerata</taxon>
        <taxon>Arachnida</taxon>
        <taxon>Acari</taxon>
        <taxon>Parasitiformes</taxon>
        <taxon>Ixodida</taxon>
        <taxon>Ixodoidea</taxon>
        <taxon>Ixodidae</taxon>
        <taxon>Ixodinae</taxon>
        <taxon>Ixodes</taxon>
    </lineage>
</organism>
<dbReference type="EMBL" id="JABSTQ010011250">
    <property type="protein sequence ID" value="KAG0413526.1"/>
    <property type="molecule type" value="Genomic_DNA"/>
</dbReference>
<gene>
    <name evidence="1" type="ORF">HPB47_009317</name>
</gene>
<proteinExistence type="predicted"/>
<evidence type="ECO:0000313" key="2">
    <source>
        <dbReference type="Proteomes" id="UP000805193"/>
    </source>
</evidence>
<keyword evidence="2" id="KW-1185">Reference proteome</keyword>
<comment type="caution">
    <text evidence="1">The sequence shown here is derived from an EMBL/GenBank/DDBJ whole genome shotgun (WGS) entry which is preliminary data.</text>
</comment>
<sequence length="210" mass="22537">MRRPCAPAQHDDPSYLGGTEVLLTTAESNSALCPSPYPTGTLGNLLPGPGSSAPAFLREPPGQLVFPNATGAVVSCSASGDPRPVLSWTNESGSPLGSVPGLRRTRPDGALEFFPFRGEDYRQDVHAAVYRCRASNTLGSISSRNVHVKAVILLALLDYCYQFQYLNIGMLRQCRDHVQEVGTGWHSGSSDDPGTCGLSQWDRHVPTDPV</sequence>
<reference evidence="1 2" key="1">
    <citation type="journal article" date="2020" name="Cell">
        <title>Large-Scale Comparative Analyses of Tick Genomes Elucidate Their Genetic Diversity and Vector Capacities.</title>
        <authorList>
            <consortium name="Tick Genome and Microbiome Consortium (TIGMIC)"/>
            <person name="Jia N."/>
            <person name="Wang J."/>
            <person name="Shi W."/>
            <person name="Du L."/>
            <person name="Sun Y."/>
            <person name="Zhan W."/>
            <person name="Jiang J.F."/>
            <person name="Wang Q."/>
            <person name="Zhang B."/>
            <person name="Ji P."/>
            <person name="Bell-Sakyi L."/>
            <person name="Cui X.M."/>
            <person name="Yuan T.T."/>
            <person name="Jiang B.G."/>
            <person name="Yang W.F."/>
            <person name="Lam T.T."/>
            <person name="Chang Q.C."/>
            <person name="Ding S.J."/>
            <person name="Wang X.J."/>
            <person name="Zhu J.G."/>
            <person name="Ruan X.D."/>
            <person name="Zhao L."/>
            <person name="Wei J.T."/>
            <person name="Ye R.Z."/>
            <person name="Que T.C."/>
            <person name="Du C.H."/>
            <person name="Zhou Y.H."/>
            <person name="Cheng J.X."/>
            <person name="Dai P.F."/>
            <person name="Guo W.B."/>
            <person name="Han X.H."/>
            <person name="Huang E.J."/>
            <person name="Li L.F."/>
            <person name="Wei W."/>
            <person name="Gao Y.C."/>
            <person name="Liu J.Z."/>
            <person name="Shao H.Z."/>
            <person name="Wang X."/>
            <person name="Wang C.C."/>
            <person name="Yang T.C."/>
            <person name="Huo Q.B."/>
            <person name="Li W."/>
            <person name="Chen H.Y."/>
            <person name="Chen S.E."/>
            <person name="Zhou L.G."/>
            <person name="Ni X.B."/>
            <person name="Tian J.H."/>
            <person name="Sheng Y."/>
            <person name="Liu T."/>
            <person name="Pan Y.S."/>
            <person name="Xia L.Y."/>
            <person name="Li J."/>
            <person name="Zhao F."/>
            <person name="Cao W.C."/>
        </authorList>
    </citation>
    <scope>NUCLEOTIDE SEQUENCE [LARGE SCALE GENOMIC DNA]</scope>
    <source>
        <strain evidence="1">Iper-2018</strain>
    </source>
</reference>
<protein>
    <submittedName>
        <fullName evidence="1">Uncharacterized protein</fullName>
    </submittedName>
</protein>
<dbReference type="Proteomes" id="UP000805193">
    <property type="component" value="Unassembled WGS sequence"/>
</dbReference>